<dbReference type="EMBL" id="KV454431">
    <property type="protein sequence ID" value="ODQ79793.1"/>
    <property type="molecule type" value="Genomic_DNA"/>
</dbReference>
<comment type="similarity">
    <text evidence="7">Belongs to the type 2 lipid phosphate phosphatase family.</text>
</comment>
<feature type="domain" description="Phosphatidic acid phosphatase type 2/haloperoxidase" evidence="9">
    <location>
        <begin position="108"/>
        <end position="229"/>
    </location>
</feature>
<dbReference type="PANTHER" id="PTHR14969">
    <property type="entry name" value="SPHINGOSINE-1-PHOSPHATE PHOSPHOHYDROLASE"/>
    <property type="match status" value="1"/>
</dbReference>
<evidence type="ECO:0000256" key="7">
    <source>
        <dbReference type="ARBA" id="ARBA00038324"/>
    </source>
</evidence>
<feature type="transmembrane region" description="Helical" evidence="8">
    <location>
        <begin position="275"/>
        <end position="293"/>
    </location>
</feature>
<dbReference type="InterPro" id="IPR036938">
    <property type="entry name" value="PAP2/HPO_sf"/>
</dbReference>
<feature type="transmembrane region" description="Helical" evidence="8">
    <location>
        <begin position="186"/>
        <end position="205"/>
    </location>
</feature>
<evidence type="ECO:0000256" key="5">
    <source>
        <dbReference type="ARBA" id="ARBA00022989"/>
    </source>
</evidence>
<keyword evidence="4" id="KW-0256">Endoplasmic reticulum</keyword>
<feature type="transmembrane region" description="Helical" evidence="8">
    <location>
        <begin position="112"/>
        <end position="131"/>
    </location>
</feature>
<evidence type="ECO:0000313" key="11">
    <source>
        <dbReference type="Proteomes" id="UP000094336"/>
    </source>
</evidence>
<dbReference type="GO" id="GO:0006629">
    <property type="term" value="P:lipid metabolic process"/>
    <property type="evidence" value="ECO:0007669"/>
    <property type="project" value="UniProtKB-ARBA"/>
</dbReference>
<evidence type="ECO:0000313" key="10">
    <source>
        <dbReference type="EMBL" id="ODQ79793.1"/>
    </source>
</evidence>
<keyword evidence="11" id="KW-1185">Reference proteome</keyword>
<organism evidence="10 11">
    <name type="scientific">Babjeviella inositovora NRRL Y-12698</name>
    <dbReference type="NCBI Taxonomy" id="984486"/>
    <lineage>
        <taxon>Eukaryota</taxon>
        <taxon>Fungi</taxon>
        <taxon>Dikarya</taxon>
        <taxon>Ascomycota</taxon>
        <taxon>Saccharomycotina</taxon>
        <taxon>Pichiomycetes</taxon>
        <taxon>Serinales incertae sedis</taxon>
        <taxon>Babjeviella</taxon>
    </lineage>
</organism>
<evidence type="ECO:0000256" key="4">
    <source>
        <dbReference type="ARBA" id="ARBA00022824"/>
    </source>
</evidence>
<protein>
    <recommendedName>
        <fullName evidence="9">Phosphatidic acid phosphatase type 2/haloperoxidase domain-containing protein</fullName>
    </recommendedName>
</protein>
<evidence type="ECO:0000256" key="1">
    <source>
        <dbReference type="ARBA" id="ARBA00004477"/>
    </source>
</evidence>
<evidence type="ECO:0000256" key="3">
    <source>
        <dbReference type="ARBA" id="ARBA00022801"/>
    </source>
</evidence>
<evidence type="ECO:0000256" key="6">
    <source>
        <dbReference type="ARBA" id="ARBA00023136"/>
    </source>
</evidence>
<dbReference type="GO" id="GO:0042392">
    <property type="term" value="F:sphingosine-1-phosphate phosphatase activity"/>
    <property type="evidence" value="ECO:0007669"/>
    <property type="project" value="TreeGrafter"/>
</dbReference>
<comment type="subcellular location">
    <subcellularLocation>
        <location evidence="1">Endoplasmic reticulum membrane</location>
        <topology evidence="1">Multi-pass membrane protein</topology>
    </subcellularLocation>
</comment>
<dbReference type="CDD" id="cd03388">
    <property type="entry name" value="PAP2_SPPase1"/>
    <property type="match status" value="1"/>
</dbReference>
<dbReference type="SUPFAM" id="SSF48317">
    <property type="entry name" value="Acid phosphatase/Vanadium-dependent haloperoxidase"/>
    <property type="match status" value="1"/>
</dbReference>
<evidence type="ECO:0000259" key="9">
    <source>
        <dbReference type="SMART" id="SM00014"/>
    </source>
</evidence>
<dbReference type="Gene3D" id="1.20.144.10">
    <property type="entry name" value="Phosphatidic acid phosphatase type 2/haloperoxidase"/>
    <property type="match status" value="1"/>
</dbReference>
<dbReference type="PANTHER" id="PTHR14969:SF28">
    <property type="entry name" value="DIHYDROSPHINGOSINE 1-PHOSPHATE PHOSPHATASE LCB3-RELATED"/>
    <property type="match status" value="1"/>
</dbReference>
<dbReference type="AlphaFoldDB" id="A0A1E3QQ16"/>
<feature type="transmembrane region" description="Helical" evidence="8">
    <location>
        <begin position="484"/>
        <end position="505"/>
    </location>
</feature>
<dbReference type="SMART" id="SM00014">
    <property type="entry name" value="acidPPc"/>
    <property type="match status" value="1"/>
</dbReference>
<dbReference type="GO" id="GO:0005789">
    <property type="term" value="C:endoplasmic reticulum membrane"/>
    <property type="evidence" value="ECO:0007669"/>
    <property type="project" value="UniProtKB-SubCell"/>
</dbReference>
<sequence length="508" mass="56575">MTVTLSVKNGGSGVPPLLLSVEDRAKLLDAGNKSQDHYKKKLSPFRYKLRAAILPLIRSEIPALTRIQFSLRHPLLDLYFAWTANLASHTFYVLLLPLPIWYGGAELTRDLVFILGFGIYITGTLKDFLCLPRPRSPPLHRITMSGYTTKEYGFPSSHSANATGVSLLLFVHFYAQIGQVSTPTSVASFTLLFIYYASLIFGRVYCGMHGFFDIITGSFIGCTIFLARYCVKQTWDHVVVYSGSWFFPPALIAFYLGLIHLHADPVDDCPCFDDSVAFIGVLLGYELSYWAFVKYDYSRVLLPYVYDTASLRGAAPVSIPFSLEKLGLFRSAARSVVGVVLVVVWKAVSKPLLFTVLPPVYKKLGVYLPRSGFTSTALTKDSTKKIRRSSIHINEGVSEMTDFVRSLGDNTVVDSVGVENDIDFYENIDAMQKSRQRRSDSVGKDVPSISVIDIYDESNTDFDDLPVICGALKPRYDVEVIARLIVYAGVSSVAIWGFAVVVQYTPFM</sequence>
<dbReference type="GeneID" id="30146685"/>
<proteinExistence type="inferred from homology"/>
<dbReference type="OrthoDB" id="301434at2759"/>
<dbReference type="Proteomes" id="UP000094336">
    <property type="component" value="Unassembled WGS sequence"/>
</dbReference>
<keyword evidence="6 8" id="KW-0472">Membrane</keyword>
<keyword evidence="3" id="KW-0378">Hydrolase</keyword>
<dbReference type="STRING" id="984486.A0A1E3QQ16"/>
<keyword evidence="5 8" id="KW-1133">Transmembrane helix</keyword>
<name>A0A1E3QQ16_9ASCO</name>
<keyword evidence="2 8" id="KW-0812">Transmembrane</keyword>
<reference evidence="11" key="1">
    <citation type="submission" date="2016-05" db="EMBL/GenBank/DDBJ databases">
        <title>Comparative genomics of biotechnologically important yeasts.</title>
        <authorList>
            <consortium name="DOE Joint Genome Institute"/>
            <person name="Riley R."/>
            <person name="Haridas S."/>
            <person name="Wolfe K.H."/>
            <person name="Lopes M.R."/>
            <person name="Hittinger C.T."/>
            <person name="Goker M."/>
            <person name="Salamov A."/>
            <person name="Wisecaver J."/>
            <person name="Long T.M."/>
            <person name="Aerts A.L."/>
            <person name="Barry K."/>
            <person name="Choi C."/>
            <person name="Clum A."/>
            <person name="Coughlan A.Y."/>
            <person name="Deshpande S."/>
            <person name="Douglass A.P."/>
            <person name="Hanson S.J."/>
            <person name="Klenk H.-P."/>
            <person name="Labutti K."/>
            <person name="Lapidus A."/>
            <person name="Lindquist E."/>
            <person name="Lipzen A."/>
            <person name="Meier-Kolthoff J.P."/>
            <person name="Ohm R.A."/>
            <person name="Otillar R.P."/>
            <person name="Pangilinan J."/>
            <person name="Peng Y."/>
            <person name="Rokas A."/>
            <person name="Rosa C.A."/>
            <person name="Scheuner C."/>
            <person name="Sibirny A.A."/>
            <person name="Slot J.C."/>
            <person name="Stielow J.B."/>
            <person name="Sun H."/>
            <person name="Kurtzman C.P."/>
            <person name="Blackwell M."/>
            <person name="Grigoriev I.V."/>
            <person name="Jeffries T.W."/>
        </authorList>
    </citation>
    <scope>NUCLEOTIDE SEQUENCE [LARGE SCALE GENOMIC DNA]</scope>
    <source>
        <strain evidence="11">NRRL Y-12698</strain>
    </source>
</reference>
<feature type="transmembrane region" description="Helical" evidence="8">
    <location>
        <begin position="211"/>
        <end position="231"/>
    </location>
</feature>
<evidence type="ECO:0000256" key="8">
    <source>
        <dbReference type="SAM" id="Phobius"/>
    </source>
</evidence>
<dbReference type="InterPro" id="IPR000326">
    <property type="entry name" value="PAP2/HPO"/>
</dbReference>
<feature type="transmembrane region" description="Helical" evidence="8">
    <location>
        <begin position="78"/>
        <end position="100"/>
    </location>
</feature>
<dbReference type="RefSeq" id="XP_018985121.1">
    <property type="nucleotide sequence ID" value="XM_019128832.1"/>
</dbReference>
<accession>A0A1E3QQ16</accession>
<feature type="transmembrane region" description="Helical" evidence="8">
    <location>
        <begin position="238"/>
        <end position="263"/>
    </location>
</feature>
<evidence type="ECO:0000256" key="2">
    <source>
        <dbReference type="ARBA" id="ARBA00022692"/>
    </source>
</evidence>
<dbReference type="Pfam" id="PF01569">
    <property type="entry name" value="PAP2"/>
    <property type="match status" value="1"/>
</dbReference>
<gene>
    <name evidence="10" type="ORF">BABINDRAFT_161487</name>
</gene>